<dbReference type="Pfam" id="PF00078">
    <property type="entry name" value="RVT_1"/>
    <property type="match status" value="1"/>
</dbReference>
<evidence type="ECO:0000313" key="2">
    <source>
        <dbReference type="EMBL" id="KAG2864354.1"/>
    </source>
</evidence>
<accession>A0A8T1EFU1</accession>
<dbReference type="InterPro" id="IPR043502">
    <property type="entry name" value="DNA/RNA_pol_sf"/>
</dbReference>
<gene>
    <name evidence="2" type="ORF">PC113_g4667</name>
    <name evidence="3" type="ORF">PC115_g8620</name>
    <name evidence="4" type="ORF">PC117_g3628</name>
    <name evidence="5" type="ORF">PC118_g11858</name>
</gene>
<dbReference type="SUPFAM" id="SSF56672">
    <property type="entry name" value="DNA/RNA polymerases"/>
    <property type="match status" value="1"/>
</dbReference>
<name>A0A8T1EFU1_9STRA</name>
<dbReference type="Proteomes" id="UP000735874">
    <property type="component" value="Unassembled WGS sequence"/>
</dbReference>
<evidence type="ECO:0000313" key="3">
    <source>
        <dbReference type="EMBL" id="KAG2924449.1"/>
    </source>
</evidence>
<dbReference type="VEuPathDB" id="FungiDB:PC110_g18054"/>
<dbReference type="AlphaFoldDB" id="A0A8T1EFU1"/>
<dbReference type="Proteomes" id="UP000736787">
    <property type="component" value="Unassembled WGS sequence"/>
</dbReference>
<reference evidence="4" key="1">
    <citation type="submission" date="2018-10" db="EMBL/GenBank/DDBJ databases">
        <title>Effector identification in a new, highly contiguous assembly of the strawberry crown rot pathogen Phytophthora cactorum.</title>
        <authorList>
            <person name="Armitage A.D."/>
            <person name="Nellist C.F."/>
            <person name="Bates H."/>
            <person name="Vickerstaff R.J."/>
            <person name="Harrison R.J."/>
        </authorList>
    </citation>
    <scope>NUCLEOTIDE SEQUENCE</scope>
    <source>
        <strain evidence="2">15-7</strain>
        <strain evidence="3">4032</strain>
        <strain evidence="4">4040</strain>
        <strain evidence="5">P415</strain>
    </source>
</reference>
<proteinExistence type="predicted"/>
<dbReference type="EMBL" id="RCMK01000053">
    <property type="protein sequence ID" value="KAG2951382.1"/>
    <property type="molecule type" value="Genomic_DNA"/>
</dbReference>
<evidence type="ECO:0000259" key="1">
    <source>
        <dbReference type="Pfam" id="PF00078"/>
    </source>
</evidence>
<dbReference type="Gene3D" id="3.10.10.10">
    <property type="entry name" value="HIV Type 1 Reverse Transcriptase, subunit A, domain 1"/>
    <property type="match status" value="1"/>
</dbReference>
<protein>
    <recommendedName>
        <fullName evidence="1">Reverse transcriptase domain-containing protein</fullName>
    </recommendedName>
</protein>
<dbReference type="Gene3D" id="3.30.70.270">
    <property type="match status" value="1"/>
</dbReference>
<feature type="domain" description="Reverse transcriptase" evidence="1">
    <location>
        <begin position="10"/>
        <end position="129"/>
    </location>
</feature>
<dbReference type="CDD" id="cd01647">
    <property type="entry name" value="RT_LTR"/>
    <property type="match status" value="1"/>
</dbReference>
<dbReference type="EMBL" id="RCMI01000225">
    <property type="protein sequence ID" value="KAG2924449.1"/>
    <property type="molecule type" value="Genomic_DNA"/>
</dbReference>
<evidence type="ECO:0000313" key="5">
    <source>
        <dbReference type="EMBL" id="KAG2979264.1"/>
    </source>
</evidence>
<dbReference type="InterPro" id="IPR053134">
    <property type="entry name" value="RNA-dir_DNA_polymerase"/>
</dbReference>
<organism evidence="4 6">
    <name type="scientific">Phytophthora cactorum</name>
    <dbReference type="NCBI Taxonomy" id="29920"/>
    <lineage>
        <taxon>Eukaryota</taxon>
        <taxon>Sar</taxon>
        <taxon>Stramenopiles</taxon>
        <taxon>Oomycota</taxon>
        <taxon>Peronosporomycetes</taxon>
        <taxon>Peronosporales</taxon>
        <taxon>Peronosporaceae</taxon>
        <taxon>Phytophthora</taxon>
    </lineage>
</organism>
<dbReference type="InterPro" id="IPR043128">
    <property type="entry name" value="Rev_trsase/Diguanyl_cyclase"/>
</dbReference>
<comment type="caution">
    <text evidence="4">The sequence shown here is derived from an EMBL/GenBank/DDBJ whole genome shotgun (WGS) entry which is preliminary data.</text>
</comment>
<dbReference type="PANTHER" id="PTHR24559">
    <property type="entry name" value="TRANSPOSON TY3-I GAG-POL POLYPROTEIN"/>
    <property type="match status" value="1"/>
</dbReference>
<sequence length="196" mass="22428">MDDIFRVMSRGRVFSAMDLLWGFYQVRLREDSILYTAFATPDSLYEDLVTPMGVSSSPLGFNRLVQNIFSDQQDFCQTYFDGIFVFTSTDSIEDHLVVLEKVFERCKMQQLFIKLSKGTFCAAEIPCLGDRISWDDVRMDPPKSRTHSQLASAPDQAGIAVLLRDMCLRPALLSRLRSSPGPTHRAHEREESQRVY</sequence>
<dbReference type="EMBL" id="RCMG01000082">
    <property type="protein sequence ID" value="KAG2864354.1"/>
    <property type="molecule type" value="Genomic_DNA"/>
</dbReference>
<dbReference type="EMBL" id="RCML01000368">
    <property type="protein sequence ID" value="KAG2979264.1"/>
    <property type="molecule type" value="Genomic_DNA"/>
</dbReference>
<dbReference type="Proteomes" id="UP000774804">
    <property type="component" value="Unassembled WGS sequence"/>
</dbReference>
<evidence type="ECO:0000313" key="6">
    <source>
        <dbReference type="Proteomes" id="UP000736787"/>
    </source>
</evidence>
<dbReference type="PANTHER" id="PTHR24559:SF444">
    <property type="entry name" value="REVERSE TRANSCRIPTASE DOMAIN-CONTAINING PROTEIN"/>
    <property type="match status" value="1"/>
</dbReference>
<dbReference type="Proteomes" id="UP000697107">
    <property type="component" value="Unassembled WGS sequence"/>
</dbReference>
<dbReference type="InterPro" id="IPR000477">
    <property type="entry name" value="RT_dom"/>
</dbReference>
<evidence type="ECO:0000313" key="4">
    <source>
        <dbReference type="EMBL" id="KAG2951382.1"/>
    </source>
</evidence>